<name>A0A1H6UYL1_9BACT</name>
<accession>A0A1H6UYL1</accession>
<protein>
    <submittedName>
        <fullName evidence="2">CubicO group peptidase, beta-lactamase class C family</fullName>
    </submittedName>
</protein>
<sequence>MDSVTFTKKFILNYYFMKRFILPLSLLIYSAAHSQSELQKAQASTSSYAQTYQPPVFSDKDRLARIKEAIPVVEKLYKEYAEKNNFPGMAFGLVVDDQVIYSDGYGYTDVMKKTKASGKSLFRIASMSKSVTTMAILKLRDEGKLRLDDPAYLYIPELKSMPLLTADSPAITIRNLMTHTAGFPEDNPWGDRQLDTKDDELIQLIKKGLSNSNVPGVQYEYSNLAFAMLGKIIGKVSGTSYQQYITDSIFKPLGMNSTLWEYTKAPADLLAHGYRWEDGKWKEEELLHDGTYGAMGGILTSIEDFGKYMAFHLSAWPPKNDKETGPVKRSSVREMQQPWTFNNLNTRFKYPDGRTCALVSSYGYGLRISRDCDNRLFAGHTGGLPGFGSQWWIMPEYGIGVIANGNLTYAGMNTVNFAVMDTLISIAGLQPRTLPVSPILKQRKKELAQLLPDWSNAERSKIFAVNFFPDKSVEIRRKNSQQLFAKIGKISAVKDLVAENQLRGKFVVEGEKGALEIFFTLTPENPALVQQLDVKEISK</sequence>
<proteinExistence type="predicted"/>
<dbReference type="InterPro" id="IPR001466">
    <property type="entry name" value="Beta-lactam-related"/>
</dbReference>
<feature type="domain" description="Beta-lactamase-related" evidence="1">
    <location>
        <begin position="74"/>
        <end position="409"/>
    </location>
</feature>
<dbReference type="SUPFAM" id="SSF56601">
    <property type="entry name" value="beta-lactamase/transpeptidase-like"/>
    <property type="match status" value="1"/>
</dbReference>
<evidence type="ECO:0000313" key="3">
    <source>
        <dbReference type="Proteomes" id="UP000199532"/>
    </source>
</evidence>
<dbReference type="STRING" id="408657.SAMN04487995_2820"/>
<dbReference type="PANTHER" id="PTHR46825:SF9">
    <property type="entry name" value="BETA-LACTAMASE-RELATED DOMAIN-CONTAINING PROTEIN"/>
    <property type="match status" value="1"/>
</dbReference>
<dbReference type="EMBL" id="FNXY01000004">
    <property type="protein sequence ID" value="SEI97321.1"/>
    <property type="molecule type" value="Genomic_DNA"/>
</dbReference>
<keyword evidence="3" id="KW-1185">Reference proteome</keyword>
<dbReference type="Proteomes" id="UP000199532">
    <property type="component" value="Unassembled WGS sequence"/>
</dbReference>
<evidence type="ECO:0000313" key="2">
    <source>
        <dbReference type="EMBL" id="SEI97321.1"/>
    </source>
</evidence>
<evidence type="ECO:0000259" key="1">
    <source>
        <dbReference type="Pfam" id="PF00144"/>
    </source>
</evidence>
<dbReference type="Gene3D" id="3.40.710.10">
    <property type="entry name" value="DD-peptidase/beta-lactamase superfamily"/>
    <property type="match status" value="1"/>
</dbReference>
<dbReference type="InterPro" id="IPR012338">
    <property type="entry name" value="Beta-lactam/transpept-like"/>
</dbReference>
<dbReference type="Pfam" id="PF00144">
    <property type="entry name" value="Beta-lactamase"/>
    <property type="match status" value="1"/>
</dbReference>
<dbReference type="AlphaFoldDB" id="A0A1H6UYL1"/>
<organism evidence="2 3">
    <name type="scientific">Dyadobacter koreensis</name>
    <dbReference type="NCBI Taxonomy" id="408657"/>
    <lineage>
        <taxon>Bacteria</taxon>
        <taxon>Pseudomonadati</taxon>
        <taxon>Bacteroidota</taxon>
        <taxon>Cytophagia</taxon>
        <taxon>Cytophagales</taxon>
        <taxon>Spirosomataceae</taxon>
        <taxon>Dyadobacter</taxon>
    </lineage>
</organism>
<reference evidence="2 3" key="1">
    <citation type="submission" date="2016-10" db="EMBL/GenBank/DDBJ databases">
        <authorList>
            <person name="de Groot N.N."/>
        </authorList>
    </citation>
    <scope>NUCLEOTIDE SEQUENCE [LARGE SCALE GENOMIC DNA]</scope>
    <source>
        <strain evidence="2 3">DSM 19938</strain>
    </source>
</reference>
<dbReference type="PANTHER" id="PTHR46825">
    <property type="entry name" value="D-ALANYL-D-ALANINE-CARBOXYPEPTIDASE/ENDOPEPTIDASE AMPH"/>
    <property type="match status" value="1"/>
</dbReference>
<dbReference type="InterPro" id="IPR050491">
    <property type="entry name" value="AmpC-like"/>
</dbReference>
<gene>
    <name evidence="2" type="ORF">SAMN04487995_2820</name>
</gene>